<name>A0A934PQH2_9FLAO</name>
<dbReference type="Pfam" id="PF02607">
    <property type="entry name" value="B12-binding_2"/>
    <property type="match status" value="1"/>
</dbReference>
<organism evidence="6 7">
    <name type="scientific">Flavobacterium agrisoli</name>
    <dbReference type="NCBI Taxonomy" id="2793066"/>
    <lineage>
        <taxon>Bacteria</taxon>
        <taxon>Pseudomonadati</taxon>
        <taxon>Bacteroidota</taxon>
        <taxon>Flavobacteriia</taxon>
        <taxon>Flavobacteriales</taxon>
        <taxon>Flavobacteriaceae</taxon>
        <taxon>Flavobacterium</taxon>
    </lineage>
</organism>
<dbReference type="InterPro" id="IPR000551">
    <property type="entry name" value="MerR-type_HTH_dom"/>
</dbReference>
<dbReference type="PANTHER" id="PTHR30204">
    <property type="entry name" value="REDOX-CYCLING DRUG-SENSING TRANSCRIPTIONAL ACTIVATOR SOXR"/>
    <property type="match status" value="1"/>
</dbReference>
<keyword evidence="1" id="KW-0678">Repressor</keyword>
<dbReference type="InterPro" id="IPR036594">
    <property type="entry name" value="Meth_synthase_dom"/>
</dbReference>
<evidence type="ECO:0000256" key="1">
    <source>
        <dbReference type="ARBA" id="ARBA00022491"/>
    </source>
</evidence>
<comment type="caution">
    <text evidence="6">The sequence shown here is derived from an EMBL/GenBank/DDBJ whole genome shotgun (WGS) entry which is preliminary data.</text>
</comment>
<dbReference type="AlphaFoldDB" id="A0A934PQH2"/>
<sequence length="299" mass="34918">MINNIKSVFTIKDLENLSGIKAHTIRIWEKRYAILAPMRTETNIRVYDLTNLQKLLNITLLHQYGYKISKIATYPSEKIPEMVREIISHKNANNHAISELKIAMMHFDQELFFNTYNWLIREKTFKAIFYDVFVPFLDELGLLWQSETISPAHEHFISYLIKQKIVANTEPLQAKTPQNNSKVFVLSLPQNEIHELGLLFLQYEILQKGYKSIYLGESMPIENLKDLRAHFQSIVFVSFMTVQPEITQLDEYVHQMESELLSDSNEIWLLGKQLQHLNTKSLQSKTLVFKSIAELTAQL</sequence>
<keyword evidence="4" id="KW-0804">Transcription</keyword>
<dbReference type="InterPro" id="IPR009061">
    <property type="entry name" value="DNA-bd_dom_put_sf"/>
</dbReference>
<evidence type="ECO:0000259" key="5">
    <source>
        <dbReference type="PROSITE" id="PS50937"/>
    </source>
</evidence>
<dbReference type="GO" id="GO:0003677">
    <property type="term" value="F:DNA binding"/>
    <property type="evidence" value="ECO:0007669"/>
    <property type="project" value="UniProtKB-KW"/>
</dbReference>
<evidence type="ECO:0000256" key="4">
    <source>
        <dbReference type="ARBA" id="ARBA00023163"/>
    </source>
</evidence>
<keyword evidence="2" id="KW-0805">Transcription regulation</keyword>
<proteinExistence type="predicted"/>
<dbReference type="Proteomes" id="UP000609172">
    <property type="component" value="Unassembled WGS sequence"/>
</dbReference>
<dbReference type="PANTHER" id="PTHR30204:SF69">
    <property type="entry name" value="MERR-FAMILY TRANSCRIPTIONAL REGULATOR"/>
    <property type="match status" value="1"/>
</dbReference>
<dbReference type="SUPFAM" id="SSF46955">
    <property type="entry name" value="Putative DNA-binding domain"/>
    <property type="match status" value="1"/>
</dbReference>
<evidence type="ECO:0000313" key="7">
    <source>
        <dbReference type="Proteomes" id="UP000609172"/>
    </source>
</evidence>
<dbReference type="Gene3D" id="1.10.1240.10">
    <property type="entry name" value="Methionine synthase domain"/>
    <property type="match status" value="1"/>
</dbReference>
<dbReference type="Gene3D" id="3.40.50.280">
    <property type="entry name" value="Cobalamin-binding domain"/>
    <property type="match status" value="1"/>
</dbReference>
<dbReference type="CDD" id="cd01104">
    <property type="entry name" value="HTH_MlrA-CarA"/>
    <property type="match status" value="1"/>
</dbReference>
<dbReference type="RefSeq" id="WP_200107354.1">
    <property type="nucleotide sequence ID" value="NZ_JAEHFV010000009.1"/>
</dbReference>
<dbReference type="EMBL" id="JAEHFV010000009">
    <property type="protein sequence ID" value="MBK0371228.1"/>
    <property type="molecule type" value="Genomic_DNA"/>
</dbReference>
<dbReference type="InterPro" id="IPR047057">
    <property type="entry name" value="MerR_fam"/>
</dbReference>
<dbReference type="Pfam" id="PF13411">
    <property type="entry name" value="MerR_1"/>
    <property type="match status" value="1"/>
</dbReference>
<dbReference type="GO" id="GO:0003700">
    <property type="term" value="F:DNA-binding transcription factor activity"/>
    <property type="evidence" value="ECO:0007669"/>
    <property type="project" value="InterPro"/>
</dbReference>
<evidence type="ECO:0000313" key="6">
    <source>
        <dbReference type="EMBL" id="MBK0371228.1"/>
    </source>
</evidence>
<keyword evidence="3" id="KW-0238">DNA-binding</keyword>
<protein>
    <submittedName>
        <fullName evidence="6">MerR family transcriptional regulator</fullName>
    </submittedName>
</protein>
<evidence type="ECO:0000256" key="3">
    <source>
        <dbReference type="ARBA" id="ARBA00023125"/>
    </source>
</evidence>
<gene>
    <name evidence="6" type="ORF">I5M07_15465</name>
</gene>
<reference evidence="6" key="1">
    <citation type="submission" date="2020-12" db="EMBL/GenBank/DDBJ databases">
        <title>Bacterial novel species Flavobacterium sp. SE-1-e isolated from soil.</title>
        <authorList>
            <person name="Jung H.-Y."/>
        </authorList>
    </citation>
    <scope>NUCLEOTIDE SEQUENCE</scope>
    <source>
        <strain evidence="6">SE-1-e</strain>
    </source>
</reference>
<feature type="domain" description="HTH merR-type" evidence="5">
    <location>
        <begin position="8"/>
        <end position="77"/>
    </location>
</feature>
<dbReference type="PROSITE" id="PS50937">
    <property type="entry name" value="HTH_MERR_2"/>
    <property type="match status" value="1"/>
</dbReference>
<evidence type="ECO:0000256" key="2">
    <source>
        <dbReference type="ARBA" id="ARBA00023015"/>
    </source>
</evidence>
<keyword evidence="7" id="KW-1185">Reference proteome</keyword>
<accession>A0A934PQH2</accession>
<dbReference type="InterPro" id="IPR003759">
    <property type="entry name" value="Cbl-bd_cap"/>
</dbReference>
<dbReference type="SMART" id="SM00422">
    <property type="entry name" value="HTH_MERR"/>
    <property type="match status" value="1"/>
</dbReference>
<dbReference type="Gene3D" id="1.10.1660.10">
    <property type="match status" value="1"/>
</dbReference>